<evidence type="ECO:0000313" key="2">
    <source>
        <dbReference type="Proteomes" id="UP000654918"/>
    </source>
</evidence>
<dbReference type="AlphaFoldDB" id="A0A8H6JZS0"/>
<keyword evidence="2" id="KW-1185">Reference proteome</keyword>
<comment type="caution">
    <text evidence="1">The sequence shown here is derived from an EMBL/GenBank/DDBJ whole genome shotgun (WGS) entry which is preliminary data.</text>
</comment>
<dbReference type="EMBL" id="WIGO01000254">
    <property type="protein sequence ID" value="KAF6821811.1"/>
    <property type="molecule type" value="Genomic_DNA"/>
</dbReference>
<protein>
    <submittedName>
        <fullName evidence="1">Uncharacterized protein</fullName>
    </submittedName>
</protein>
<gene>
    <name evidence="1" type="ORF">CPLU01_12379</name>
</gene>
<dbReference type="Proteomes" id="UP000654918">
    <property type="component" value="Unassembled WGS sequence"/>
</dbReference>
<proteinExistence type="predicted"/>
<evidence type="ECO:0000313" key="1">
    <source>
        <dbReference type="EMBL" id="KAF6821811.1"/>
    </source>
</evidence>
<sequence length="81" mass="9548">MCIRYVCGEKCFRCRRLINTYVREFHCEERCMVSVSDDPAVPRRPYCPRGRVTRQEGFLPYCDRCGPPQPRTGKTEAEQKD</sequence>
<organism evidence="1 2">
    <name type="scientific">Colletotrichum plurivorum</name>
    <dbReference type="NCBI Taxonomy" id="2175906"/>
    <lineage>
        <taxon>Eukaryota</taxon>
        <taxon>Fungi</taxon>
        <taxon>Dikarya</taxon>
        <taxon>Ascomycota</taxon>
        <taxon>Pezizomycotina</taxon>
        <taxon>Sordariomycetes</taxon>
        <taxon>Hypocreomycetidae</taxon>
        <taxon>Glomerellales</taxon>
        <taxon>Glomerellaceae</taxon>
        <taxon>Colletotrichum</taxon>
        <taxon>Colletotrichum orchidearum species complex</taxon>
    </lineage>
</organism>
<accession>A0A8H6JZS0</accession>
<name>A0A8H6JZS0_9PEZI</name>
<reference evidence="1" key="1">
    <citation type="journal article" date="2020" name="Phytopathology">
        <title>Genome Sequence Resources of Colletotrichum truncatum, C. plurivorum, C. musicola, and C. sojae: Four Species Pathogenic to Soybean (Glycine max).</title>
        <authorList>
            <person name="Rogerio F."/>
            <person name="Boufleur T.R."/>
            <person name="Ciampi-Guillardi M."/>
            <person name="Sukno S.A."/>
            <person name="Thon M.R."/>
            <person name="Massola Junior N.S."/>
            <person name="Baroncelli R."/>
        </authorList>
    </citation>
    <scope>NUCLEOTIDE SEQUENCE</scope>
    <source>
        <strain evidence="1">LFN00145</strain>
    </source>
</reference>